<gene>
    <name evidence="1" type="ORF">AVEN_137008_1</name>
</gene>
<name>A0A4Y2R7A6_ARAVE</name>
<dbReference type="Proteomes" id="UP000499080">
    <property type="component" value="Unassembled WGS sequence"/>
</dbReference>
<protein>
    <submittedName>
        <fullName evidence="1">Uncharacterized protein</fullName>
    </submittedName>
</protein>
<proteinExistence type="predicted"/>
<reference evidence="1 2" key="1">
    <citation type="journal article" date="2019" name="Sci. Rep.">
        <title>Orb-weaving spider Araneus ventricosus genome elucidates the spidroin gene catalogue.</title>
        <authorList>
            <person name="Kono N."/>
            <person name="Nakamura H."/>
            <person name="Ohtoshi R."/>
            <person name="Moran D.A.P."/>
            <person name="Shinohara A."/>
            <person name="Yoshida Y."/>
            <person name="Fujiwara M."/>
            <person name="Mori M."/>
            <person name="Tomita M."/>
            <person name="Arakawa K."/>
        </authorList>
    </citation>
    <scope>NUCLEOTIDE SEQUENCE [LARGE SCALE GENOMIC DNA]</scope>
</reference>
<evidence type="ECO:0000313" key="2">
    <source>
        <dbReference type="Proteomes" id="UP000499080"/>
    </source>
</evidence>
<evidence type="ECO:0000313" key="1">
    <source>
        <dbReference type="EMBL" id="GBN70675.1"/>
    </source>
</evidence>
<dbReference type="EMBL" id="BGPR01015806">
    <property type="protein sequence ID" value="GBN70675.1"/>
    <property type="molecule type" value="Genomic_DNA"/>
</dbReference>
<accession>A0A4Y2R7A6</accession>
<dbReference type="AlphaFoldDB" id="A0A4Y2R7A6"/>
<sequence>MQSFSDFTRNGGRRPDDVSKPCVKLSKLTGLPETVRSSYRDAEFLILLQKEGGRGDLDDALAAAYWQAKKLPEIRSSGLGWKRIRFPR</sequence>
<organism evidence="1 2">
    <name type="scientific">Araneus ventricosus</name>
    <name type="common">Orbweaver spider</name>
    <name type="synonym">Epeira ventricosa</name>
    <dbReference type="NCBI Taxonomy" id="182803"/>
    <lineage>
        <taxon>Eukaryota</taxon>
        <taxon>Metazoa</taxon>
        <taxon>Ecdysozoa</taxon>
        <taxon>Arthropoda</taxon>
        <taxon>Chelicerata</taxon>
        <taxon>Arachnida</taxon>
        <taxon>Araneae</taxon>
        <taxon>Araneomorphae</taxon>
        <taxon>Entelegynae</taxon>
        <taxon>Araneoidea</taxon>
        <taxon>Araneidae</taxon>
        <taxon>Araneus</taxon>
    </lineage>
</organism>
<keyword evidence="2" id="KW-1185">Reference proteome</keyword>
<comment type="caution">
    <text evidence="1">The sequence shown here is derived from an EMBL/GenBank/DDBJ whole genome shotgun (WGS) entry which is preliminary data.</text>
</comment>